<dbReference type="EMBL" id="UINC01003195">
    <property type="protein sequence ID" value="SVA04159.1"/>
    <property type="molecule type" value="Genomic_DNA"/>
</dbReference>
<dbReference type="Gene3D" id="6.10.280.50">
    <property type="match status" value="1"/>
</dbReference>
<organism evidence="1">
    <name type="scientific">marine metagenome</name>
    <dbReference type="NCBI Taxonomy" id="408172"/>
    <lineage>
        <taxon>unclassified sequences</taxon>
        <taxon>metagenomes</taxon>
        <taxon>ecological metagenomes</taxon>
    </lineage>
</organism>
<evidence type="ECO:0000313" key="1">
    <source>
        <dbReference type="EMBL" id="SVA04159.1"/>
    </source>
</evidence>
<protein>
    <recommendedName>
        <fullName evidence="2">DUF465 domain-containing protein</fullName>
    </recommendedName>
</protein>
<name>A0A381SL27_9ZZZZ</name>
<dbReference type="InterPro" id="IPR038444">
    <property type="entry name" value="DUF465_sf"/>
</dbReference>
<evidence type="ECO:0008006" key="2">
    <source>
        <dbReference type="Google" id="ProtNLM"/>
    </source>
</evidence>
<reference evidence="1" key="1">
    <citation type="submission" date="2018-05" db="EMBL/GenBank/DDBJ databases">
        <authorList>
            <person name="Lanie J.A."/>
            <person name="Ng W.-L."/>
            <person name="Kazmierczak K.M."/>
            <person name="Andrzejewski T.M."/>
            <person name="Davidsen T.M."/>
            <person name="Wayne K.J."/>
            <person name="Tettelin H."/>
            <person name="Glass J.I."/>
            <person name="Rusch D."/>
            <person name="Podicherti R."/>
            <person name="Tsui H.-C.T."/>
            <person name="Winkler M.E."/>
        </authorList>
    </citation>
    <scope>NUCLEOTIDE SEQUENCE</scope>
</reference>
<dbReference type="Pfam" id="PF04325">
    <property type="entry name" value="DUF465"/>
    <property type="match status" value="1"/>
</dbReference>
<gene>
    <name evidence="1" type="ORF">METZ01_LOCUS57013</name>
</gene>
<sequence length="88" mass="10035">MSTDTEIRERLLSNNEEFQELAANHDMLDARLAKLGSQHYLSDNEQVEETTLKKQKLHLKDRMEHILRCSLRPPTQAVENSSKSTAGG</sequence>
<dbReference type="InterPro" id="IPR007420">
    <property type="entry name" value="DUF465"/>
</dbReference>
<proteinExistence type="predicted"/>
<accession>A0A381SL27</accession>
<dbReference type="AlphaFoldDB" id="A0A381SL27"/>